<dbReference type="AlphaFoldDB" id="A0AA41RQV5"/>
<accession>A0AA41RQV5</accession>
<dbReference type="EMBL" id="JAJJMA010041488">
    <property type="protein sequence ID" value="MCL7025089.1"/>
    <property type="molecule type" value="Genomic_DNA"/>
</dbReference>
<feature type="coiled-coil region" evidence="1">
    <location>
        <begin position="41"/>
        <end position="68"/>
    </location>
</feature>
<evidence type="ECO:0000313" key="3">
    <source>
        <dbReference type="Proteomes" id="UP001177140"/>
    </source>
</evidence>
<keyword evidence="3" id="KW-1185">Reference proteome</keyword>
<reference evidence="2" key="1">
    <citation type="submission" date="2022-03" db="EMBL/GenBank/DDBJ databases">
        <title>A functionally conserved STORR gene fusion in Papaver species that diverged 16.8 million years ago.</title>
        <authorList>
            <person name="Catania T."/>
        </authorList>
    </citation>
    <scope>NUCLEOTIDE SEQUENCE</scope>
    <source>
        <strain evidence="2">S-191538</strain>
    </source>
</reference>
<gene>
    <name evidence="2" type="ORF">MKW94_023128</name>
</gene>
<organism evidence="2 3">
    <name type="scientific">Papaver nudicaule</name>
    <name type="common">Iceland poppy</name>
    <dbReference type="NCBI Taxonomy" id="74823"/>
    <lineage>
        <taxon>Eukaryota</taxon>
        <taxon>Viridiplantae</taxon>
        <taxon>Streptophyta</taxon>
        <taxon>Embryophyta</taxon>
        <taxon>Tracheophyta</taxon>
        <taxon>Spermatophyta</taxon>
        <taxon>Magnoliopsida</taxon>
        <taxon>Ranunculales</taxon>
        <taxon>Papaveraceae</taxon>
        <taxon>Papaveroideae</taxon>
        <taxon>Papaver</taxon>
    </lineage>
</organism>
<keyword evidence="1" id="KW-0175">Coiled coil</keyword>
<sequence>MEVADVKLLEELLIKEGIIYDPYSAEIDFEPAYEDLTSRTITMLQQTVEELSSTVDKLKRENKALKDIVMLGTDKLNVRGEDVEGDYYEKVPGLFSSLYSWVFRSMTTLLLKMVVK</sequence>
<evidence type="ECO:0000313" key="2">
    <source>
        <dbReference type="EMBL" id="MCL7025089.1"/>
    </source>
</evidence>
<protein>
    <submittedName>
        <fullName evidence="2">Uncharacterized protein</fullName>
    </submittedName>
</protein>
<proteinExistence type="predicted"/>
<dbReference type="Proteomes" id="UP001177140">
    <property type="component" value="Unassembled WGS sequence"/>
</dbReference>
<evidence type="ECO:0000256" key="1">
    <source>
        <dbReference type="SAM" id="Coils"/>
    </source>
</evidence>
<comment type="caution">
    <text evidence="2">The sequence shown here is derived from an EMBL/GenBank/DDBJ whole genome shotgun (WGS) entry which is preliminary data.</text>
</comment>
<name>A0AA41RQV5_PAPNU</name>